<name>A0A1Y6CA44_9BACT</name>
<feature type="domain" description="Response regulatory" evidence="3">
    <location>
        <begin position="86"/>
        <end position="203"/>
    </location>
</feature>
<dbReference type="Pfam" id="PF00072">
    <property type="entry name" value="Response_reg"/>
    <property type="match status" value="1"/>
</dbReference>
<dbReference type="PROSITE" id="PS50110">
    <property type="entry name" value="RESPONSE_REGULATORY"/>
    <property type="match status" value="1"/>
</dbReference>
<dbReference type="PANTHER" id="PTHR44591:SF3">
    <property type="entry name" value="RESPONSE REGULATORY DOMAIN-CONTAINING PROTEIN"/>
    <property type="match status" value="1"/>
</dbReference>
<evidence type="ECO:0000256" key="2">
    <source>
        <dbReference type="PROSITE-ProRule" id="PRU00169"/>
    </source>
</evidence>
<dbReference type="InterPro" id="IPR006597">
    <property type="entry name" value="Sel1-like"/>
</dbReference>
<dbReference type="GO" id="GO:0000160">
    <property type="term" value="P:phosphorelay signal transduction system"/>
    <property type="evidence" value="ECO:0007669"/>
    <property type="project" value="InterPro"/>
</dbReference>
<reference evidence="5" key="1">
    <citation type="submission" date="2017-04" db="EMBL/GenBank/DDBJ databases">
        <authorList>
            <person name="Varghese N."/>
            <person name="Submissions S."/>
        </authorList>
    </citation>
    <scope>NUCLEOTIDE SEQUENCE [LARGE SCALE GENOMIC DNA]</scope>
    <source>
        <strain evidence="5">RKEM611</strain>
    </source>
</reference>
<dbReference type="InterPro" id="IPR001789">
    <property type="entry name" value="Sig_transdc_resp-reg_receiver"/>
</dbReference>
<dbReference type="SUPFAM" id="SSF81901">
    <property type="entry name" value="HCP-like"/>
    <property type="match status" value="1"/>
</dbReference>
<sequence length="210" mass="23534">MSTKVEKLAEEGDPEAQCSLAFLFEIGLDRDVDLDQALSWWRKAADQGHPIALEKVSAITGEPMPEQPASNPKQSHTRDGVEVRTKVLLIEDEDDLRALLEAELEENGFHVMAAVDGQEGLNKLIATPGVHLIITDLKMPRMNGIQFIKTLRKMRIAETAGLIVMTSYSKPELIETGRKMKVDHWLAKPFDLTKIVETVNQVLKKRQRVA</sequence>
<dbReference type="SMART" id="SM00671">
    <property type="entry name" value="SEL1"/>
    <property type="match status" value="1"/>
</dbReference>
<feature type="modified residue" description="4-aspartylphosphate" evidence="2">
    <location>
        <position position="136"/>
    </location>
</feature>
<keyword evidence="1 2" id="KW-0597">Phosphoprotein</keyword>
<evidence type="ECO:0000313" key="5">
    <source>
        <dbReference type="Proteomes" id="UP000192907"/>
    </source>
</evidence>
<evidence type="ECO:0000313" key="4">
    <source>
        <dbReference type="EMBL" id="SMF50220.1"/>
    </source>
</evidence>
<dbReference type="SUPFAM" id="SSF52172">
    <property type="entry name" value="CheY-like"/>
    <property type="match status" value="1"/>
</dbReference>
<dbReference type="Gene3D" id="1.25.40.10">
    <property type="entry name" value="Tetratricopeptide repeat domain"/>
    <property type="match status" value="1"/>
</dbReference>
<organism evidence="4 5">
    <name type="scientific">Pseudobacteriovorax antillogorgiicola</name>
    <dbReference type="NCBI Taxonomy" id="1513793"/>
    <lineage>
        <taxon>Bacteria</taxon>
        <taxon>Pseudomonadati</taxon>
        <taxon>Bdellovibrionota</taxon>
        <taxon>Oligoflexia</taxon>
        <taxon>Oligoflexales</taxon>
        <taxon>Pseudobacteriovoracaceae</taxon>
        <taxon>Pseudobacteriovorax</taxon>
    </lineage>
</organism>
<gene>
    <name evidence="4" type="ORF">SAMN06296036_115169</name>
</gene>
<protein>
    <submittedName>
        <fullName evidence="4">Response regulator receiver domain-containing protein</fullName>
    </submittedName>
</protein>
<keyword evidence="5" id="KW-1185">Reference proteome</keyword>
<dbReference type="STRING" id="1513793.SAMN06296036_115169"/>
<proteinExistence type="predicted"/>
<dbReference type="EMBL" id="FWZT01000015">
    <property type="protein sequence ID" value="SMF50220.1"/>
    <property type="molecule type" value="Genomic_DNA"/>
</dbReference>
<dbReference type="Gene3D" id="3.40.50.2300">
    <property type="match status" value="1"/>
</dbReference>
<dbReference type="Proteomes" id="UP000192907">
    <property type="component" value="Unassembled WGS sequence"/>
</dbReference>
<accession>A0A1Y6CA44</accession>
<dbReference type="AlphaFoldDB" id="A0A1Y6CA44"/>
<evidence type="ECO:0000259" key="3">
    <source>
        <dbReference type="PROSITE" id="PS50110"/>
    </source>
</evidence>
<dbReference type="Pfam" id="PF08238">
    <property type="entry name" value="Sel1"/>
    <property type="match status" value="1"/>
</dbReference>
<dbReference type="PANTHER" id="PTHR44591">
    <property type="entry name" value="STRESS RESPONSE REGULATOR PROTEIN 1"/>
    <property type="match status" value="1"/>
</dbReference>
<dbReference type="RefSeq" id="WP_159455493.1">
    <property type="nucleotide sequence ID" value="NZ_FWZT01000015.1"/>
</dbReference>
<dbReference type="SMART" id="SM00448">
    <property type="entry name" value="REC"/>
    <property type="match status" value="1"/>
</dbReference>
<evidence type="ECO:0000256" key="1">
    <source>
        <dbReference type="ARBA" id="ARBA00022553"/>
    </source>
</evidence>
<dbReference type="InterPro" id="IPR011006">
    <property type="entry name" value="CheY-like_superfamily"/>
</dbReference>
<dbReference type="InterPro" id="IPR011990">
    <property type="entry name" value="TPR-like_helical_dom_sf"/>
</dbReference>
<dbReference type="InterPro" id="IPR050595">
    <property type="entry name" value="Bact_response_regulator"/>
</dbReference>